<dbReference type="RefSeq" id="WP_055423692.1">
    <property type="nucleotide sequence ID" value="NZ_CYHH01000007.1"/>
</dbReference>
<dbReference type="InterPro" id="IPR019401">
    <property type="entry name" value="Znf_CHCC"/>
</dbReference>
<dbReference type="EMBL" id="CYHH01000007">
    <property type="protein sequence ID" value="CUB07404.1"/>
    <property type="molecule type" value="Genomic_DNA"/>
</dbReference>
<dbReference type="OrthoDB" id="9806844at2"/>
<evidence type="ECO:0000313" key="3">
    <source>
        <dbReference type="Proteomes" id="UP000182108"/>
    </source>
</evidence>
<dbReference type="Proteomes" id="UP000182108">
    <property type="component" value="Unassembled WGS sequence"/>
</dbReference>
<name>A0A0K6IWH1_9PROT</name>
<dbReference type="AlphaFoldDB" id="A0A0K6IWH1"/>
<keyword evidence="3" id="KW-1185">Reference proteome</keyword>
<proteinExistence type="predicted"/>
<gene>
    <name evidence="2" type="ORF">Ga0061068_10743</name>
</gene>
<feature type="domain" description="Zinc finger CHCC-type" evidence="1">
    <location>
        <begin position="31"/>
        <end position="60"/>
    </location>
</feature>
<accession>A0A0K6IWH1</accession>
<evidence type="ECO:0000313" key="2">
    <source>
        <dbReference type="EMBL" id="CUB07404.1"/>
    </source>
</evidence>
<organism evidence="2 3">
    <name type="scientific">Tepidiphilus thermophilus</name>
    <dbReference type="NCBI Taxonomy" id="876478"/>
    <lineage>
        <taxon>Bacteria</taxon>
        <taxon>Pseudomonadati</taxon>
        <taxon>Pseudomonadota</taxon>
        <taxon>Hydrogenophilia</taxon>
        <taxon>Hydrogenophilales</taxon>
        <taxon>Hydrogenophilaceae</taxon>
        <taxon>Tepidiphilus</taxon>
    </lineage>
</organism>
<dbReference type="Pfam" id="PF10276">
    <property type="entry name" value="zf-CHCC"/>
    <property type="match status" value="1"/>
</dbReference>
<dbReference type="Gene3D" id="2.60.260.40">
    <property type="entry name" value="q5lls5 like domains"/>
    <property type="match status" value="1"/>
</dbReference>
<protein>
    <submittedName>
        <fullName evidence="2">Uncharacterized conserved protein, contains Zn-finger domain</fullName>
    </submittedName>
</protein>
<evidence type="ECO:0000259" key="1">
    <source>
        <dbReference type="Pfam" id="PF10276"/>
    </source>
</evidence>
<reference evidence="3" key="1">
    <citation type="submission" date="2015-08" db="EMBL/GenBank/DDBJ databases">
        <authorList>
            <person name="Babu N.S."/>
            <person name="Beckwith C.J."/>
            <person name="Beseler K.G."/>
            <person name="Brison A."/>
            <person name="Carone J.V."/>
            <person name="Caskin T.P."/>
            <person name="Diamond M."/>
            <person name="Durham M.E."/>
            <person name="Foxe J.M."/>
            <person name="Go M."/>
            <person name="Henderson B.A."/>
            <person name="Jones I.B."/>
            <person name="McGettigan J.A."/>
            <person name="Micheletti S.J."/>
            <person name="Nasrallah M.E."/>
            <person name="Ortiz D."/>
            <person name="Piller C.R."/>
            <person name="Privatt S.R."/>
            <person name="Schneider S.L."/>
            <person name="Sharp S."/>
            <person name="Smith T.C."/>
            <person name="Stanton J.D."/>
            <person name="Ullery H.E."/>
            <person name="Wilson R.J."/>
            <person name="Serrano M.G."/>
            <person name="Buck G."/>
            <person name="Lee V."/>
            <person name="Wang Y."/>
            <person name="Carvalho R."/>
            <person name="Voegtly L."/>
            <person name="Shi R."/>
            <person name="Duckworth R."/>
            <person name="Johnson A."/>
            <person name="Loviza R."/>
            <person name="Walstead R."/>
            <person name="Shah Z."/>
            <person name="Kiflezghi M."/>
            <person name="Wade K."/>
            <person name="Ball S.L."/>
            <person name="Bradley K.W."/>
            <person name="Asai D.J."/>
            <person name="Bowman C.A."/>
            <person name="Russell D.A."/>
            <person name="Pope W.H."/>
            <person name="Jacobs-Sera D."/>
            <person name="Hendrix R.W."/>
            <person name="Hatfull G.F."/>
        </authorList>
    </citation>
    <scope>NUCLEOTIDE SEQUENCE [LARGE SCALE GENOMIC DNA]</scope>
    <source>
        <strain evidence="3">JCM 19170</strain>
    </source>
</reference>
<sequence length="71" mass="8084">MSVPNPLETVRKEHEIAVRAEDLPLHCPLPGEPVNLLHPRVFLDPTAEGEAVCPYCSRRFRFEGPLPKHHH</sequence>